<dbReference type="GO" id="GO:0004842">
    <property type="term" value="F:ubiquitin-protein transferase activity"/>
    <property type="evidence" value="ECO:0000318"/>
    <property type="project" value="GO_Central"/>
</dbReference>
<dbReference type="InParanoid" id="A0A804MTS3"/>
<dbReference type="EnsemblPlants" id="Zm00001eb110860_T001">
    <property type="protein sequence ID" value="Zm00001eb110860_P001"/>
    <property type="gene ID" value="Zm00001eb110860"/>
</dbReference>
<dbReference type="Proteomes" id="UP000007305">
    <property type="component" value="Chromosome 2"/>
</dbReference>
<dbReference type="PANTHER" id="PTHR45751">
    <property type="entry name" value="COPINE FAMILY PROTEIN 1"/>
    <property type="match status" value="1"/>
</dbReference>
<evidence type="ECO:0000256" key="3">
    <source>
        <dbReference type="ARBA" id="ARBA00022723"/>
    </source>
</evidence>
<evidence type="ECO:0000256" key="2">
    <source>
        <dbReference type="ARBA" id="ARBA00012682"/>
    </source>
</evidence>
<dbReference type="SUPFAM" id="SSF46609">
    <property type="entry name" value="Fe,Mn superoxide dismutase (SOD), N-terminal domain"/>
    <property type="match status" value="1"/>
</dbReference>
<comment type="similarity">
    <text evidence="1">Belongs to the iron/manganese superoxide dismutase family.</text>
</comment>
<name>A0A804MTS3_MAIZE</name>
<dbReference type="Pfam" id="PF00081">
    <property type="entry name" value="Sod_Fe_N"/>
    <property type="match status" value="1"/>
</dbReference>
<dbReference type="InterPro" id="IPR019831">
    <property type="entry name" value="Mn/Fe_SOD_N"/>
</dbReference>
<dbReference type="Gene3D" id="1.10.287.990">
    <property type="entry name" value="Fe,Mn superoxide dismutase (SOD) domain"/>
    <property type="match status" value="1"/>
</dbReference>
<dbReference type="InterPro" id="IPR036324">
    <property type="entry name" value="Mn/Fe_SOD_N_sf"/>
</dbReference>
<dbReference type="EC" id="1.15.1.1" evidence="2"/>
<sequence>MQYAVTVDVLQTVFSVFGALEKDLKEQQVVQGAVENTLGAGSINLLLENPIPKANSLSNTPNPYEQGISIIGRTLSKFDEDDLIPCFGFGDASTHDQDVFVSLLTRNLAMDLKKLLDNAGNLINTLCTNVKQSGGQYHVLLIIADGKDAMAALPRSPNSARLPLSLRDARWIGESMAAWQGGLSQRFLKVVSYYGLTTLPYKLDALEPYMRKRTVELHWGKHHQDYVDGLNK</sequence>
<keyword evidence="3" id="KW-0479">Metal-binding</keyword>
<proteinExistence type="inferred from homology"/>
<dbReference type="Pfam" id="PF07002">
    <property type="entry name" value="Copine"/>
    <property type="match status" value="1"/>
</dbReference>
<keyword evidence="8" id="KW-1185">Reference proteome</keyword>
<dbReference type="GO" id="GO:0004784">
    <property type="term" value="F:superoxide dismutase activity"/>
    <property type="evidence" value="ECO:0007669"/>
    <property type="project" value="UniProtKB-EC"/>
</dbReference>
<protein>
    <recommendedName>
        <fullName evidence="2">superoxide dismutase</fullName>
        <ecNumber evidence="2">1.15.1.1</ecNumber>
    </recommendedName>
</protein>
<reference evidence="7" key="3">
    <citation type="submission" date="2021-05" db="UniProtKB">
        <authorList>
            <consortium name="EnsemblPlants"/>
        </authorList>
    </citation>
    <scope>IDENTIFICATION</scope>
    <source>
        <strain evidence="7">cv. B73</strain>
    </source>
</reference>
<dbReference type="GO" id="GO:0005634">
    <property type="term" value="C:nucleus"/>
    <property type="evidence" value="ECO:0000318"/>
    <property type="project" value="GO_Central"/>
</dbReference>
<evidence type="ECO:0000313" key="8">
    <source>
        <dbReference type="Proteomes" id="UP000007305"/>
    </source>
</evidence>
<accession>A0A804MTS3</accession>
<dbReference type="AlphaFoldDB" id="A0A804MTS3"/>
<keyword evidence="4" id="KW-0560">Oxidoreductase</keyword>
<organism evidence="7 8">
    <name type="scientific">Zea mays</name>
    <name type="common">Maize</name>
    <dbReference type="NCBI Taxonomy" id="4577"/>
    <lineage>
        <taxon>Eukaryota</taxon>
        <taxon>Viridiplantae</taxon>
        <taxon>Streptophyta</taxon>
        <taxon>Embryophyta</taxon>
        <taxon>Tracheophyta</taxon>
        <taxon>Spermatophyta</taxon>
        <taxon>Magnoliopsida</taxon>
        <taxon>Liliopsida</taxon>
        <taxon>Poales</taxon>
        <taxon>Poaceae</taxon>
        <taxon>PACMAD clade</taxon>
        <taxon>Panicoideae</taxon>
        <taxon>Andropogonodae</taxon>
        <taxon>Andropogoneae</taxon>
        <taxon>Tripsacinae</taxon>
        <taxon>Zea</taxon>
    </lineage>
</organism>
<evidence type="ECO:0000313" key="7">
    <source>
        <dbReference type="EnsemblPlants" id="Zm00001eb110860_P001"/>
    </source>
</evidence>
<reference evidence="8" key="1">
    <citation type="submission" date="2015-12" db="EMBL/GenBank/DDBJ databases">
        <title>Update maize B73 reference genome by single molecule sequencing technologies.</title>
        <authorList>
            <consortium name="Maize Genome Sequencing Project"/>
            <person name="Ware D."/>
        </authorList>
    </citation>
    <scope>NUCLEOTIDE SEQUENCE [LARGE SCALE GENOMIC DNA]</scope>
    <source>
        <strain evidence="8">cv. B73</strain>
    </source>
</reference>
<evidence type="ECO:0000256" key="1">
    <source>
        <dbReference type="ARBA" id="ARBA00008714"/>
    </source>
</evidence>
<dbReference type="Gramene" id="Zm00001eb110860_T001">
    <property type="protein sequence ID" value="Zm00001eb110860_P001"/>
    <property type="gene ID" value="Zm00001eb110860"/>
</dbReference>
<dbReference type="PANTHER" id="PTHR45751:SF29">
    <property type="entry name" value="E3 UBIQUITIN-PROTEIN LIGASE RGLG2"/>
    <property type="match status" value="1"/>
</dbReference>
<reference evidence="7" key="2">
    <citation type="submission" date="2019-07" db="EMBL/GenBank/DDBJ databases">
        <authorList>
            <person name="Seetharam A."/>
            <person name="Woodhouse M."/>
            <person name="Cannon E."/>
        </authorList>
    </citation>
    <scope>NUCLEOTIDE SEQUENCE [LARGE SCALE GENOMIC DNA]</scope>
    <source>
        <strain evidence="7">cv. B73</strain>
    </source>
</reference>
<evidence type="ECO:0000256" key="4">
    <source>
        <dbReference type="ARBA" id="ARBA00023002"/>
    </source>
</evidence>
<feature type="domain" description="Copine C-terminal" evidence="6">
    <location>
        <begin position="59"/>
        <end position="99"/>
    </location>
</feature>
<evidence type="ECO:0000259" key="6">
    <source>
        <dbReference type="Pfam" id="PF07002"/>
    </source>
</evidence>
<dbReference type="SMR" id="A0A804MTS3"/>
<dbReference type="GO" id="GO:0046872">
    <property type="term" value="F:metal ion binding"/>
    <property type="evidence" value="ECO:0007669"/>
    <property type="project" value="UniProtKB-KW"/>
</dbReference>
<feature type="domain" description="Manganese/iron superoxide dismutase N-terminal" evidence="5">
    <location>
        <begin position="194"/>
        <end position="232"/>
    </location>
</feature>
<evidence type="ECO:0000259" key="5">
    <source>
        <dbReference type="Pfam" id="PF00081"/>
    </source>
</evidence>
<dbReference type="InterPro" id="IPR052079">
    <property type="entry name" value="E3_ligase/Copine_domain"/>
</dbReference>
<dbReference type="GO" id="GO:0016567">
    <property type="term" value="P:protein ubiquitination"/>
    <property type="evidence" value="ECO:0000318"/>
    <property type="project" value="GO_Central"/>
</dbReference>
<dbReference type="InterPro" id="IPR010734">
    <property type="entry name" value="Copine_C"/>
</dbReference>